<keyword evidence="1" id="KW-0812">Transmembrane</keyword>
<organism evidence="2 3">
    <name type="scientific">Neurospora tetraspora</name>
    <dbReference type="NCBI Taxonomy" id="94610"/>
    <lineage>
        <taxon>Eukaryota</taxon>
        <taxon>Fungi</taxon>
        <taxon>Dikarya</taxon>
        <taxon>Ascomycota</taxon>
        <taxon>Pezizomycotina</taxon>
        <taxon>Sordariomycetes</taxon>
        <taxon>Sordariomycetidae</taxon>
        <taxon>Sordariales</taxon>
        <taxon>Sordariaceae</taxon>
        <taxon>Neurospora</taxon>
    </lineage>
</organism>
<comment type="caution">
    <text evidence="2">The sequence shown here is derived from an EMBL/GenBank/DDBJ whole genome shotgun (WGS) entry which is preliminary data.</text>
</comment>
<evidence type="ECO:0000256" key="1">
    <source>
        <dbReference type="SAM" id="Phobius"/>
    </source>
</evidence>
<sequence length="150" mass="16696">MSLNLLPYHSSYHPRYSTSSLCLLLCLLCATVKTNTFSPGSYLLLFSLYLSLHLLLSLLYYQIMDHGPKGGFQNEMLPLRYLSNGGGGQILLCPRSQMCIPRIQCVAAVISFACTNTKFRSRLAVCPPSILGVDIPQKTLTFTFFCQIGF</sequence>
<keyword evidence="3" id="KW-1185">Reference proteome</keyword>
<evidence type="ECO:0000313" key="2">
    <source>
        <dbReference type="EMBL" id="KAK3342403.1"/>
    </source>
</evidence>
<dbReference type="GeneID" id="87859170"/>
<protein>
    <submittedName>
        <fullName evidence="2">Uncharacterized protein</fullName>
    </submittedName>
</protein>
<evidence type="ECO:0000313" key="3">
    <source>
        <dbReference type="Proteomes" id="UP001278500"/>
    </source>
</evidence>
<name>A0AAE0MQI6_9PEZI</name>
<dbReference type="Proteomes" id="UP001278500">
    <property type="component" value="Unassembled WGS sequence"/>
</dbReference>
<accession>A0AAE0MQI6</accession>
<dbReference type="RefSeq" id="XP_062680196.1">
    <property type="nucleotide sequence ID" value="XM_062822016.1"/>
</dbReference>
<reference evidence="2" key="1">
    <citation type="journal article" date="2023" name="Mol. Phylogenet. Evol.">
        <title>Genome-scale phylogeny and comparative genomics of the fungal order Sordariales.</title>
        <authorList>
            <person name="Hensen N."/>
            <person name="Bonometti L."/>
            <person name="Westerberg I."/>
            <person name="Brannstrom I.O."/>
            <person name="Guillou S."/>
            <person name="Cros-Aarteil S."/>
            <person name="Calhoun S."/>
            <person name="Haridas S."/>
            <person name="Kuo A."/>
            <person name="Mondo S."/>
            <person name="Pangilinan J."/>
            <person name="Riley R."/>
            <person name="LaButti K."/>
            <person name="Andreopoulos B."/>
            <person name="Lipzen A."/>
            <person name="Chen C."/>
            <person name="Yan M."/>
            <person name="Daum C."/>
            <person name="Ng V."/>
            <person name="Clum A."/>
            <person name="Steindorff A."/>
            <person name="Ohm R.A."/>
            <person name="Martin F."/>
            <person name="Silar P."/>
            <person name="Natvig D.O."/>
            <person name="Lalanne C."/>
            <person name="Gautier V."/>
            <person name="Ament-Velasquez S.L."/>
            <person name="Kruys A."/>
            <person name="Hutchinson M.I."/>
            <person name="Powell A.J."/>
            <person name="Barry K."/>
            <person name="Miller A.N."/>
            <person name="Grigoriev I.V."/>
            <person name="Debuchy R."/>
            <person name="Gladieux P."/>
            <person name="Hiltunen Thoren M."/>
            <person name="Johannesson H."/>
        </authorList>
    </citation>
    <scope>NUCLEOTIDE SEQUENCE</scope>
    <source>
        <strain evidence="2">CBS 560.94</strain>
    </source>
</reference>
<keyword evidence="1" id="KW-0472">Membrane</keyword>
<gene>
    <name evidence="2" type="ORF">B0H65DRAFT_218302</name>
</gene>
<reference evidence="2" key="2">
    <citation type="submission" date="2023-06" db="EMBL/GenBank/DDBJ databases">
        <authorList>
            <consortium name="Lawrence Berkeley National Laboratory"/>
            <person name="Haridas S."/>
            <person name="Hensen N."/>
            <person name="Bonometti L."/>
            <person name="Westerberg I."/>
            <person name="Brannstrom I.O."/>
            <person name="Guillou S."/>
            <person name="Cros-Aarteil S."/>
            <person name="Calhoun S."/>
            <person name="Kuo A."/>
            <person name="Mondo S."/>
            <person name="Pangilinan J."/>
            <person name="Riley R."/>
            <person name="Labutti K."/>
            <person name="Andreopoulos B."/>
            <person name="Lipzen A."/>
            <person name="Chen C."/>
            <person name="Yanf M."/>
            <person name="Daum C."/>
            <person name="Ng V."/>
            <person name="Clum A."/>
            <person name="Steindorff A."/>
            <person name="Ohm R."/>
            <person name="Martin F."/>
            <person name="Silar P."/>
            <person name="Natvig D."/>
            <person name="Lalanne C."/>
            <person name="Gautier V."/>
            <person name="Ament-Velasquez S.L."/>
            <person name="Kruys A."/>
            <person name="Hutchinson M.I."/>
            <person name="Powell A.J."/>
            <person name="Barry K."/>
            <person name="Miller A.N."/>
            <person name="Grigoriev I.V."/>
            <person name="Debuchy R."/>
            <person name="Gladieux P."/>
            <person name="Thoren M.H."/>
            <person name="Johannesson H."/>
        </authorList>
    </citation>
    <scope>NUCLEOTIDE SEQUENCE</scope>
    <source>
        <strain evidence="2">CBS 560.94</strain>
    </source>
</reference>
<proteinExistence type="predicted"/>
<dbReference type="AlphaFoldDB" id="A0AAE0MQI6"/>
<keyword evidence="1" id="KW-1133">Transmembrane helix</keyword>
<dbReference type="EMBL" id="JAUEPP010000005">
    <property type="protein sequence ID" value="KAK3342403.1"/>
    <property type="molecule type" value="Genomic_DNA"/>
</dbReference>
<feature type="transmembrane region" description="Helical" evidence="1">
    <location>
        <begin position="44"/>
        <end position="63"/>
    </location>
</feature>